<evidence type="ECO:0000313" key="2">
    <source>
        <dbReference type="EMBL" id="KAK6969126.1"/>
    </source>
</evidence>
<protein>
    <recommendedName>
        <fullName evidence="4">F-box domain-containing protein</fullName>
    </recommendedName>
</protein>
<feature type="compositionally biased region" description="Acidic residues" evidence="1">
    <location>
        <begin position="408"/>
        <end position="426"/>
    </location>
</feature>
<proteinExistence type="predicted"/>
<accession>A0AAV9Z278</accession>
<evidence type="ECO:0008006" key="4">
    <source>
        <dbReference type="Google" id="ProtNLM"/>
    </source>
</evidence>
<dbReference type="InterPro" id="IPR032675">
    <property type="entry name" value="LRR_dom_sf"/>
</dbReference>
<evidence type="ECO:0000313" key="3">
    <source>
        <dbReference type="Proteomes" id="UP001362999"/>
    </source>
</evidence>
<comment type="caution">
    <text evidence="2">The sequence shown here is derived from an EMBL/GenBank/DDBJ whole genome shotgun (WGS) entry which is preliminary data.</text>
</comment>
<feature type="compositionally biased region" description="Basic and acidic residues" evidence="1">
    <location>
        <begin position="427"/>
        <end position="436"/>
    </location>
</feature>
<dbReference type="SUPFAM" id="SSF52058">
    <property type="entry name" value="L domain-like"/>
    <property type="match status" value="1"/>
</dbReference>
<evidence type="ECO:0000256" key="1">
    <source>
        <dbReference type="SAM" id="MobiDB-lite"/>
    </source>
</evidence>
<reference evidence="2 3" key="1">
    <citation type="journal article" date="2024" name="J Genomics">
        <title>Draft genome sequencing and assembly of Favolaschia claudopus CIRM-BRFM 2984 isolated from oak limbs.</title>
        <authorList>
            <person name="Navarro D."/>
            <person name="Drula E."/>
            <person name="Chaduli D."/>
            <person name="Cazenave R."/>
            <person name="Ahrendt S."/>
            <person name="Wang J."/>
            <person name="Lipzen A."/>
            <person name="Daum C."/>
            <person name="Barry K."/>
            <person name="Grigoriev I.V."/>
            <person name="Favel A."/>
            <person name="Rosso M.N."/>
            <person name="Martin F."/>
        </authorList>
    </citation>
    <scope>NUCLEOTIDE SEQUENCE [LARGE SCALE GENOMIC DNA]</scope>
    <source>
        <strain evidence="2 3">CIRM-BRFM 2984</strain>
    </source>
</reference>
<gene>
    <name evidence="2" type="ORF">R3P38DRAFT_3147559</name>
</gene>
<dbReference type="Proteomes" id="UP001362999">
    <property type="component" value="Unassembled WGS sequence"/>
</dbReference>
<name>A0AAV9Z278_9AGAR</name>
<dbReference type="SUPFAM" id="SSF81383">
    <property type="entry name" value="F-box domain"/>
    <property type="match status" value="1"/>
</dbReference>
<organism evidence="2 3">
    <name type="scientific">Favolaschia claudopus</name>
    <dbReference type="NCBI Taxonomy" id="2862362"/>
    <lineage>
        <taxon>Eukaryota</taxon>
        <taxon>Fungi</taxon>
        <taxon>Dikarya</taxon>
        <taxon>Basidiomycota</taxon>
        <taxon>Agaricomycotina</taxon>
        <taxon>Agaricomycetes</taxon>
        <taxon>Agaricomycetidae</taxon>
        <taxon>Agaricales</taxon>
        <taxon>Marasmiineae</taxon>
        <taxon>Mycenaceae</taxon>
        <taxon>Favolaschia</taxon>
    </lineage>
</organism>
<dbReference type="AlphaFoldDB" id="A0AAV9Z278"/>
<keyword evidence="3" id="KW-1185">Reference proteome</keyword>
<feature type="region of interest" description="Disordered" evidence="1">
    <location>
        <begin position="406"/>
        <end position="436"/>
    </location>
</feature>
<dbReference type="InterPro" id="IPR036047">
    <property type="entry name" value="F-box-like_dom_sf"/>
</dbReference>
<dbReference type="Gene3D" id="3.80.10.10">
    <property type="entry name" value="Ribonuclease Inhibitor"/>
    <property type="match status" value="1"/>
</dbReference>
<dbReference type="EMBL" id="JAWWNJ010000233">
    <property type="protein sequence ID" value="KAK6969126.1"/>
    <property type="molecule type" value="Genomic_DNA"/>
</dbReference>
<sequence length="511" mass="58142">MSAHALGSRERFPEELWLEIVNQLPHKSRLRISVVDHTLRRISRPFLFSHFCLIPYAPSATSIDGDIEPVCHDPDMQLSQIEHLEFKTSPEIAPLIHTLDIRPWNLYDSRREKRVDSPFLILDMLFSRLSLFVRLHTVRAYNIIFTHIGLVNLCGLPALTHLEVNGCTVTDYVDEPSLDLHRISNATLGHSGRSSRSGLDPWIRLIDVNHVVELVLEIPSQLWGSMPALIPEFPHVTRLHLHKPWCQVSLPISVIVPILLKFPSVTDLSLARCHTEYQTPYPPLLPNIQHFFGSFAFLSLIICQPTLTSIGISNLRGGRELDFVRNSQSNVRSVSLFSPLDDLEEFSLWLGMFPCLERFHIRSYDDVGCQLFTEIAPFLYDLIHSPSLSISLDSLRIFWGKGNCEDVSSSEEEDDTSEEDEDEDEQPGDHINGDETKISLREKSRLTKAEAVAGLRSLMAKFRALSCLEIQGHAFLFHAFRRSDGTIKEEIIVTARDFNRFSNGNDSDDEE</sequence>